<dbReference type="InterPro" id="IPR044682">
    <property type="entry name" value="VDE"/>
</dbReference>
<dbReference type="Pfam" id="PF07137">
    <property type="entry name" value="VDE"/>
    <property type="match status" value="1"/>
</dbReference>
<evidence type="ECO:0000259" key="2">
    <source>
        <dbReference type="Pfam" id="PF03732"/>
    </source>
</evidence>
<dbReference type="Pfam" id="PF03732">
    <property type="entry name" value="Retrotrans_gag"/>
    <property type="match status" value="1"/>
</dbReference>
<feature type="domain" description="VDE lipocalin" evidence="3">
    <location>
        <begin position="501"/>
        <end position="740"/>
    </location>
</feature>
<sequence>MYTNSAKAIWDELKTRFQHSNGPRKLQLRRELANLHQEGLSVNMFFTKLKAIWDELANYRPILGSCTCGGPQKIHDHYQEDLVLTFLLGLNDSYDNLRSQILLMDPIPHIDRVFSLATQEERQKQVGHLHSMDLSNTLAFASKNNTSNTTFSVPSNPSVPRPYNQFQQNNFQSQPPKFNPNFKKKEKPTCTHCGFTGHTIDKCYKLHGYPVGYRKPTPNNNTNNINNLTTGQSTFSSPSTSSAPHNLIHQNPLTPLLQSLNADQYQHLMNLFTTNLPSATSTDSAHISCVTGATKHICHDIQFFSSLKPISNATVILPDHSSFPVHYVGDICLSSSLDHQGKMIGEGRKINGLYVLSHSITTASTSAFCNKIRVLSNGENILFPTKSRLTRGGKNIWKGADLKTFSSKWNSRNLNLLKSKKFCKGLESRYSNFLSIGTDKTSSTCGINKIIQEAKKIVDFQKAAILVFWTEWSYVKSAAILLTLTLLIIPKADAVDALKTCSCLLKECRLELAKCIANPSCAANVACLQTCNNRPDETECQIKCGDLFQNSVVDEFNDCAVSRKKCVPRKSDVGEFPEPDPAVLVQNFNINDFTGKWYITSGLNPTFDIFDCQLHDFHTESNKLVGNLSWRIKTPDTGFFTRTAVQTFKQDPKYPGILYNHDNEFLHYQDDWYILSSKIENQPDDYIFVYYRGRNDAWDGYGGSVVYTRSAVLPESIVPQLEKAAKSVGRDFNKFIRTNNTCGPEPPLVERLEKTVEEGEEIIVKEVEEIEQEVEQEVEKVKNTEITLFQRLAEGFNELLKDKDYFLEELSREEMDVLSELKMEAGEVEKLFGKALPLRKLR</sequence>
<dbReference type="InterPro" id="IPR022272">
    <property type="entry name" value="Lipocalin_CS"/>
</dbReference>
<evidence type="ECO:0000259" key="3">
    <source>
        <dbReference type="Pfam" id="PF07137"/>
    </source>
</evidence>
<dbReference type="CDD" id="cd19420">
    <property type="entry name" value="lipocalin_VDE"/>
    <property type="match status" value="1"/>
</dbReference>
<dbReference type="Proteomes" id="UP001291926">
    <property type="component" value="Unassembled WGS sequence"/>
</dbReference>
<evidence type="ECO:0000313" key="4">
    <source>
        <dbReference type="EMBL" id="KAK4487860.1"/>
    </source>
</evidence>
<dbReference type="Gene3D" id="2.40.128.20">
    <property type="match status" value="1"/>
</dbReference>
<evidence type="ECO:0000313" key="5">
    <source>
        <dbReference type="Proteomes" id="UP001291926"/>
    </source>
</evidence>
<reference evidence="4 5" key="1">
    <citation type="journal article" date="2023" name="bioRxiv">
        <title>Genome report: Whole genome sequence and annotation of Penstemon davidsonii.</title>
        <authorList>
            <person name="Ostevik K.L."/>
            <person name="Alabady M."/>
            <person name="Zhang M."/>
            <person name="Rausher M.D."/>
        </authorList>
    </citation>
    <scope>NUCLEOTIDE SEQUENCE [LARGE SCALE GENOMIC DNA]</scope>
    <source>
        <strain evidence="4">DNT005</strain>
        <tissue evidence="4">Whole leaf</tissue>
    </source>
</reference>
<protein>
    <recommendedName>
        <fullName evidence="6">Violaxanthin de-epoxidase</fullName>
    </recommendedName>
</protein>
<dbReference type="InterPro" id="IPR012674">
    <property type="entry name" value="Calycin"/>
</dbReference>
<evidence type="ECO:0000256" key="1">
    <source>
        <dbReference type="SAM" id="Coils"/>
    </source>
</evidence>
<dbReference type="PANTHER" id="PTHR33970">
    <property type="entry name" value="VIOLAXANTHIN DE-EPOXIDASE, CHLOROPLASTIC-RELATED"/>
    <property type="match status" value="1"/>
</dbReference>
<dbReference type="InterPro" id="IPR010788">
    <property type="entry name" value="VDE_dom"/>
</dbReference>
<organism evidence="4 5">
    <name type="scientific">Penstemon davidsonii</name>
    <dbReference type="NCBI Taxonomy" id="160366"/>
    <lineage>
        <taxon>Eukaryota</taxon>
        <taxon>Viridiplantae</taxon>
        <taxon>Streptophyta</taxon>
        <taxon>Embryophyta</taxon>
        <taxon>Tracheophyta</taxon>
        <taxon>Spermatophyta</taxon>
        <taxon>Magnoliopsida</taxon>
        <taxon>eudicotyledons</taxon>
        <taxon>Gunneridae</taxon>
        <taxon>Pentapetalae</taxon>
        <taxon>asterids</taxon>
        <taxon>lamiids</taxon>
        <taxon>Lamiales</taxon>
        <taxon>Plantaginaceae</taxon>
        <taxon>Cheloneae</taxon>
        <taxon>Penstemon</taxon>
    </lineage>
</organism>
<accession>A0ABR0DF55</accession>
<dbReference type="PROSITE" id="PS00213">
    <property type="entry name" value="LIPOCALIN"/>
    <property type="match status" value="1"/>
</dbReference>
<dbReference type="EMBL" id="JAYDYQ010001088">
    <property type="protein sequence ID" value="KAK4487860.1"/>
    <property type="molecule type" value="Genomic_DNA"/>
</dbReference>
<gene>
    <name evidence="4" type="ORF">RD792_003596</name>
</gene>
<feature type="domain" description="Retrotransposon gag" evidence="2">
    <location>
        <begin position="7"/>
        <end position="58"/>
    </location>
</feature>
<keyword evidence="1" id="KW-0175">Coiled coil</keyword>
<proteinExistence type="predicted"/>
<dbReference type="SUPFAM" id="SSF50814">
    <property type="entry name" value="Lipocalins"/>
    <property type="match status" value="1"/>
</dbReference>
<dbReference type="InterPro" id="IPR005162">
    <property type="entry name" value="Retrotrans_gag_dom"/>
</dbReference>
<keyword evidence="5" id="KW-1185">Reference proteome</keyword>
<name>A0ABR0DF55_9LAMI</name>
<evidence type="ECO:0008006" key="6">
    <source>
        <dbReference type="Google" id="ProtNLM"/>
    </source>
</evidence>
<dbReference type="PANTHER" id="PTHR33970:SF1">
    <property type="entry name" value="VIOLAXANTHIN DE-EPOXIDASE, CHLOROPLASTIC"/>
    <property type="match status" value="1"/>
</dbReference>
<comment type="caution">
    <text evidence="4">The sequence shown here is derived from an EMBL/GenBank/DDBJ whole genome shotgun (WGS) entry which is preliminary data.</text>
</comment>
<feature type="coiled-coil region" evidence="1">
    <location>
        <begin position="749"/>
        <end position="787"/>
    </location>
</feature>